<protein>
    <submittedName>
        <fullName evidence="9">Peptide ABC transporter permease</fullName>
    </submittedName>
</protein>
<keyword evidence="2 7" id="KW-0813">Transport</keyword>
<dbReference type="SUPFAM" id="SSF161098">
    <property type="entry name" value="MetI-like"/>
    <property type="match status" value="1"/>
</dbReference>
<comment type="caution">
    <text evidence="9">The sequence shown here is derived from an EMBL/GenBank/DDBJ whole genome shotgun (WGS) entry which is preliminary data.</text>
</comment>
<dbReference type="PANTHER" id="PTHR43163">
    <property type="entry name" value="DIPEPTIDE TRANSPORT SYSTEM PERMEASE PROTEIN DPPB-RELATED"/>
    <property type="match status" value="1"/>
</dbReference>
<dbReference type="CDD" id="cd06261">
    <property type="entry name" value="TM_PBP2"/>
    <property type="match status" value="1"/>
</dbReference>
<dbReference type="Pfam" id="PF19300">
    <property type="entry name" value="BPD_transp_1_N"/>
    <property type="match status" value="1"/>
</dbReference>
<keyword evidence="6 7" id="KW-0472">Membrane</keyword>
<dbReference type="PROSITE" id="PS50928">
    <property type="entry name" value="ABC_TM1"/>
    <property type="match status" value="1"/>
</dbReference>
<dbReference type="AlphaFoldDB" id="A0A916T1X1"/>
<dbReference type="PANTHER" id="PTHR43163:SF6">
    <property type="entry name" value="DIPEPTIDE TRANSPORT SYSTEM PERMEASE PROTEIN DPPB-RELATED"/>
    <property type="match status" value="1"/>
</dbReference>
<feature type="transmembrane region" description="Helical" evidence="7">
    <location>
        <begin position="9"/>
        <end position="27"/>
    </location>
</feature>
<dbReference type="InterPro" id="IPR045621">
    <property type="entry name" value="BPD_transp_1_N"/>
</dbReference>
<evidence type="ECO:0000256" key="6">
    <source>
        <dbReference type="ARBA" id="ARBA00023136"/>
    </source>
</evidence>
<feature type="transmembrane region" description="Helical" evidence="7">
    <location>
        <begin position="299"/>
        <end position="318"/>
    </location>
</feature>
<reference evidence="9" key="1">
    <citation type="journal article" date="2014" name="Int. J. Syst. Evol. Microbiol.">
        <title>Complete genome sequence of Corynebacterium casei LMG S-19264T (=DSM 44701T), isolated from a smear-ripened cheese.</title>
        <authorList>
            <consortium name="US DOE Joint Genome Institute (JGI-PGF)"/>
            <person name="Walter F."/>
            <person name="Albersmeier A."/>
            <person name="Kalinowski J."/>
            <person name="Ruckert C."/>
        </authorList>
    </citation>
    <scope>NUCLEOTIDE SEQUENCE</scope>
    <source>
        <strain evidence="9">CGMCC 1.12827</strain>
    </source>
</reference>
<sequence length="332" mass="35136">MIRFVLTRLGAMVVIMIALIAVMFILAKVSPLDPVHAQLGAQASAQAVAERRHALGLDRPMFSQFLSYLGNVAHGDFGTSYRTRRPVSTDIADFLPATLELAFMAIVISIVMATLLAFSSVLKWPGARLFRGILYLGSSAPMFLLGIIGLIVFYQRLGWVPANGRTSLSDAPTGPTGFLVLDGLIHARFDVIGDALHHLILPAFVIALGPAVAIGRVLQSSLAEDAGSEYVKTARAKGLGETRILFGHVLRNSLGAALSMTGLQIGLMLSGVLVVEQVFGWPGIGQYIAQSIPVADFPAISGVTIVLGGAYVVINAIVDLLQAAADPRIVIA</sequence>
<dbReference type="EMBL" id="BMGC01000008">
    <property type="protein sequence ID" value="GGB28462.1"/>
    <property type="molecule type" value="Genomic_DNA"/>
</dbReference>
<dbReference type="Pfam" id="PF00528">
    <property type="entry name" value="BPD_transp_1"/>
    <property type="match status" value="1"/>
</dbReference>
<evidence type="ECO:0000256" key="4">
    <source>
        <dbReference type="ARBA" id="ARBA00022692"/>
    </source>
</evidence>
<evidence type="ECO:0000256" key="3">
    <source>
        <dbReference type="ARBA" id="ARBA00022475"/>
    </source>
</evidence>
<reference evidence="9" key="2">
    <citation type="submission" date="2020-09" db="EMBL/GenBank/DDBJ databases">
        <authorList>
            <person name="Sun Q."/>
            <person name="Zhou Y."/>
        </authorList>
    </citation>
    <scope>NUCLEOTIDE SEQUENCE</scope>
    <source>
        <strain evidence="9">CGMCC 1.12827</strain>
    </source>
</reference>
<keyword evidence="5 7" id="KW-1133">Transmembrane helix</keyword>
<feature type="transmembrane region" description="Helical" evidence="7">
    <location>
        <begin position="253"/>
        <end position="279"/>
    </location>
</feature>
<accession>A0A916T1X1</accession>
<keyword evidence="4 7" id="KW-0812">Transmembrane</keyword>
<proteinExistence type="inferred from homology"/>
<comment type="similarity">
    <text evidence="7">Belongs to the binding-protein-dependent transport system permease family.</text>
</comment>
<feature type="transmembrane region" description="Helical" evidence="7">
    <location>
        <begin position="101"/>
        <end position="121"/>
    </location>
</feature>
<dbReference type="Gene3D" id="1.10.3720.10">
    <property type="entry name" value="MetI-like"/>
    <property type="match status" value="1"/>
</dbReference>
<dbReference type="InterPro" id="IPR000515">
    <property type="entry name" value="MetI-like"/>
</dbReference>
<evidence type="ECO:0000256" key="2">
    <source>
        <dbReference type="ARBA" id="ARBA00022448"/>
    </source>
</evidence>
<keyword evidence="3" id="KW-1003">Cell membrane</keyword>
<feature type="transmembrane region" description="Helical" evidence="7">
    <location>
        <begin position="133"/>
        <end position="154"/>
    </location>
</feature>
<evidence type="ECO:0000256" key="1">
    <source>
        <dbReference type="ARBA" id="ARBA00004651"/>
    </source>
</evidence>
<evidence type="ECO:0000256" key="7">
    <source>
        <dbReference type="RuleBase" id="RU363032"/>
    </source>
</evidence>
<dbReference type="Proteomes" id="UP000621454">
    <property type="component" value="Unassembled WGS sequence"/>
</dbReference>
<gene>
    <name evidence="9" type="ORF">GCM10011489_15840</name>
</gene>
<dbReference type="GO" id="GO:0005886">
    <property type="term" value="C:plasma membrane"/>
    <property type="evidence" value="ECO:0007669"/>
    <property type="project" value="UniProtKB-SubCell"/>
</dbReference>
<dbReference type="RefSeq" id="WP_188586050.1">
    <property type="nucleotide sequence ID" value="NZ_BMGC01000008.1"/>
</dbReference>
<feature type="domain" description="ABC transmembrane type-1" evidence="8">
    <location>
        <begin position="95"/>
        <end position="322"/>
    </location>
</feature>
<dbReference type="InterPro" id="IPR035906">
    <property type="entry name" value="MetI-like_sf"/>
</dbReference>
<keyword evidence="10" id="KW-1185">Reference proteome</keyword>
<comment type="subcellular location">
    <subcellularLocation>
        <location evidence="1 7">Cell membrane</location>
        <topology evidence="1 7">Multi-pass membrane protein</topology>
    </subcellularLocation>
</comment>
<feature type="transmembrane region" description="Helical" evidence="7">
    <location>
        <begin position="199"/>
        <end position="218"/>
    </location>
</feature>
<evidence type="ECO:0000313" key="10">
    <source>
        <dbReference type="Proteomes" id="UP000621454"/>
    </source>
</evidence>
<evidence type="ECO:0000259" key="8">
    <source>
        <dbReference type="PROSITE" id="PS50928"/>
    </source>
</evidence>
<evidence type="ECO:0000313" key="9">
    <source>
        <dbReference type="EMBL" id="GGB28462.1"/>
    </source>
</evidence>
<evidence type="ECO:0000256" key="5">
    <source>
        <dbReference type="ARBA" id="ARBA00022989"/>
    </source>
</evidence>
<dbReference type="GO" id="GO:0055085">
    <property type="term" value="P:transmembrane transport"/>
    <property type="evidence" value="ECO:0007669"/>
    <property type="project" value="InterPro"/>
</dbReference>
<name>A0A916T1X1_9ACTN</name>
<organism evidence="9 10">
    <name type="scientific">Gordonia jinhuaensis</name>
    <dbReference type="NCBI Taxonomy" id="1517702"/>
    <lineage>
        <taxon>Bacteria</taxon>
        <taxon>Bacillati</taxon>
        <taxon>Actinomycetota</taxon>
        <taxon>Actinomycetes</taxon>
        <taxon>Mycobacteriales</taxon>
        <taxon>Gordoniaceae</taxon>
        <taxon>Gordonia</taxon>
    </lineage>
</organism>